<dbReference type="Proteomes" id="UP001367508">
    <property type="component" value="Unassembled WGS sequence"/>
</dbReference>
<keyword evidence="3" id="KW-1185">Reference proteome</keyword>
<reference evidence="2 3" key="1">
    <citation type="submission" date="2024-01" db="EMBL/GenBank/DDBJ databases">
        <title>The genomes of 5 underutilized Papilionoideae crops provide insights into root nodulation and disease resistanc.</title>
        <authorList>
            <person name="Jiang F."/>
        </authorList>
    </citation>
    <scope>NUCLEOTIDE SEQUENCE [LARGE SCALE GENOMIC DNA]</scope>
    <source>
        <strain evidence="2">LVBAO_FW01</strain>
        <tissue evidence="2">Leaves</tissue>
    </source>
</reference>
<evidence type="ECO:0000313" key="2">
    <source>
        <dbReference type="EMBL" id="KAK7321579.1"/>
    </source>
</evidence>
<name>A0AAN9KTA7_CANGL</name>
<accession>A0AAN9KTA7</accession>
<dbReference type="AlphaFoldDB" id="A0AAN9KTA7"/>
<organism evidence="2 3">
    <name type="scientific">Canavalia gladiata</name>
    <name type="common">Sword bean</name>
    <name type="synonym">Dolichos gladiatus</name>
    <dbReference type="NCBI Taxonomy" id="3824"/>
    <lineage>
        <taxon>Eukaryota</taxon>
        <taxon>Viridiplantae</taxon>
        <taxon>Streptophyta</taxon>
        <taxon>Embryophyta</taxon>
        <taxon>Tracheophyta</taxon>
        <taxon>Spermatophyta</taxon>
        <taxon>Magnoliopsida</taxon>
        <taxon>eudicotyledons</taxon>
        <taxon>Gunneridae</taxon>
        <taxon>Pentapetalae</taxon>
        <taxon>rosids</taxon>
        <taxon>fabids</taxon>
        <taxon>Fabales</taxon>
        <taxon>Fabaceae</taxon>
        <taxon>Papilionoideae</taxon>
        <taxon>50 kb inversion clade</taxon>
        <taxon>NPAAA clade</taxon>
        <taxon>indigoferoid/millettioid clade</taxon>
        <taxon>Phaseoleae</taxon>
        <taxon>Canavalia</taxon>
    </lineage>
</organism>
<feature type="compositionally biased region" description="Gly residues" evidence="1">
    <location>
        <begin position="90"/>
        <end position="106"/>
    </location>
</feature>
<comment type="caution">
    <text evidence="2">The sequence shown here is derived from an EMBL/GenBank/DDBJ whole genome shotgun (WGS) entry which is preliminary data.</text>
</comment>
<protein>
    <submittedName>
        <fullName evidence="2">Uncharacterized protein</fullName>
    </submittedName>
</protein>
<feature type="compositionally biased region" description="Basic and acidic residues" evidence="1">
    <location>
        <begin position="16"/>
        <end position="29"/>
    </location>
</feature>
<feature type="region of interest" description="Disordered" evidence="1">
    <location>
        <begin position="85"/>
        <end position="106"/>
    </location>
</feature>
<gene>
    <name evidence="2" type="ORF">VNO77_32370</name>
</gene>
<feature type="region of interest" description="Disordered" evidence="1">
    <location>
        <begin position="16"/>
        <end position="60"/>
    </location>
</feature>
<proteinExistence type="predicted"/>
<dbReference type="EMBL" id="JAYMYQ010000007">
    <property type="protein sequence ID" value="KAK7321579.1"/>
    <property type="molecule type" value="Genomic_DNA"/>
</dbReference>
<evidence type="ECO:0000256" key="1">
    <source>
        <dbReference type="SAM" id="MobiDB-lite"/>
    </source>
</evidence>
<evidence type="ECO:0000313" key="3">
    <source>
        <dbReference type="Proteomes" id="UP001367508"/>
    </source>
</evidence>
<sequence>MKCKTICFCIRGSNSKSKENEMEDLEKMSHVKPPQNGKTKRGASTTTPAGDGADNNVHGGNTIASNDAAVAAAVMTAAHVSLMSVSEGQDGSGHGHGGESGADGGG</sequence>